<reference evidence="2" key="1">
    <citation type="submission" date="2016-11" db="UniProtKB">
        <authorList>
            <consortium name="WormBaseParasite"/>
        </authorList>
    </citation>
    <scope>IDENTIFICATION</scope>
</reference>
<dbReference type="Proteomes" id="UP000095283">
    <property type="component" value="Unplaced"/>
</dbReference>
<accession>A0A1I7WM24</accession>
<proteinExistence type="predicted"/>
<name>A0A1I7WM24_HETBA</name>
<protein>
    <submittedName>
        <fullName evidence="2">Acyl carrier protein</fullName>
    </submittedName>
</protein>
<organism evidence="1 2">
    <name type="scientific">Heterorhabditis bacteriophora</name>
    <name type="common">Entomopathogenic nematode worm</name>
    <dbReference type="NCBI Taxonomy" id="37862"/>
    <lineage>
        <taxon>Eukaryota</taxon>
        <taxon>Metazoa</taxon>
        <taxon>Ecdysozoa</taxon>
        <taxon>Nematoda</taxon>
        <taxon>Chromadorea</taxon>
        <taxon>Rhabditida</taxon>
        <taxon>Rhabditina</taxon>
        <taxon>Rhabditomorpha</taxon>
        <taxon>Strongyloidea</taxon>
        <taxon>Heterorhabditidae</taxon>
        <taxon>Heterorhabditis</taxon>
    </lineage>
</organism>
<evidence type="ECO:0000313" key="2">
    <source>
        <dbReference type="WBParaSite" id="Hba_06201"/>
    </source>
</evidence>
<evidence type="ECO:0000313" key="1">
    <source>
        <dbReference type="Proteomes" id="UP000095283"/>
    </source>
</evidence>
<dbReference type="AlphaFoldDB" id="A0A1I7WM24"/>
<dbReference type="WBParaSite" id="Hba_06201">
    <property type="protein sequence ID" value="Hba_06201"/>
    <property type="gene ID" value="Hba_06201"/>
</dbReference>
<sequence>MKYDSQQLALVAEVLARKFPQVGGRLDDDRGTGVEGAETDWVDGNSVVEGVELATTESIMYKRVAHLEN</sequence>
<keyword evidence="1" id="KW-1185">Reference proteome</keyword>